<gene>
    <name evidence="2" type="ORF">CAMP_LOCUS14161</name>
</gene>
<dbReference type="AlphaFoldDB" id="A0A9P1N6D1"/>
<evidence type="ECO:0000259" key="1">
    <source>
        <dbReference type="Pfam" id="PF25883"/>
    </source>
</evidence>
<keyword evidence="3" id="KW-1185">Reference proteome</keyword>
<protein>
    <recommendedName>
        <fullName evidence="1">Ctg-1-like C-terminal domain-containing protein</fullName>
    </recommendedName>
</protein>
<dbReference type="InterPro" id="IPR058960">
    <property type="entry name" value="Ctg-1-like_C"/>
</dbReference>
<evidence type="ECO:0000313" key="3">
    <source>
        <dbReference type="Proteomes" id="UP001152747"/>
    </source>
</evidence>
<dbReference type="EMBL" id="CANHGI010000005">
    <property type="protein sequence ID" value="CAI5451524.1"/>
    <property type="molecule type" value="Genomic_DNA"/>
</dbReference>
<dbReference type="InterPro" id="IPR036598">
    <property type="entry name" value="GOLD_dom_sf"/>
</dbReference>
<proteinExistence type="predicted"/>
<dbReference type="InterPro" id="IPR053302">
    <property type="entry name" value="CRAL-TRIO_domain"/>
</dbReference>
<reference evidence="2" key="1">
    <citation type="submission" date="2022-11" db="EMBL/GenBank/DDBJ databases">
        <authorList>
            <person name="Kikuchi T."/>
        </authorList>
    </citation>
    <scope>NUCLEOTIDE SEQUENCE</scope>
    <source>
        <strain evidence="2">PS1010</strain>
    </source>
</reference>
<dbReference type="PANTHER" id="PTHR47159:SF1">
    <property type="entry name" value="CRAL-TRIO DOMAIN-CONTAINING PROTEIN F28H7.8"/>
    <property type="match status" value="1"/>
</dbReference>
<dbReference type="Gene3D" id="2.60.120.680">
    <property type="entry name" value="GOLD domain"/>
    <property type="match status" value="1"/>
</dbReference>
<dbReference type="OrthoDB" id="1434354at2759"/>
<dbReference type="PANTHER" id="PTHR47159">
    <property type="entry name" value="PROTEIN CBG07705-RELATED"/>
    <property type="match status" value="1"/>
</dbReference>
<sequence>MPVPKEVYWKPKEHHPPAECLHKITIPASKSRTLVYKVDKPNTLILMYSHNEADITITLYYSKEKNPAENELELMVAAIPKCGLPAMDLFDYMCEEPGYYHLRLTNEASWLLPSSYKLIILENGTRKEIEAVNMNEKWVKKANKKMK</sequence>
<name>A0A9P1N6D1_9PELO</name>
<evidence type="ECO:0000313" key="2">
    <source>
        <dbReference type="EMBL" id="CAI5451524.1"/>
    </source>
</evidence>
<comment type="caution">
    <text evidence="2">The sequence shown here is derived from an EMBL/GenBank/DDBJ whole genome shotgun (WGS) entry which is preliminary data.</text>
</comment>
<organism evidence="2 3">
    <name type="scientific">Caenorhabditis angaria</name>
    <dbReference type="NCBI Taxonomy" id="860376"/>
    <lineage>
        <taxon>Eukaryota</taxon>
        <taxon>Metazoa</taxon>
        <taxon>Ecdysozoa</taxon>
        <taxon>Nematoda</taxon>
        <taxon>Chromadorea</taxon>
        <taxon>Rhabditida</taxon>
        <taxon>Rhabditina</taxon>
        <taxon>Rhabditomorpha</taxon>
        <taxon>Rhabditoidea</taxon>
        <taxon>Rhabditidae</taxon>
        <taxon>Peloderinae</taxon>
        <taxon>Caenorhabditis</taxon>
    </lineage>
</organism>
<dbReference type="SUPFAM" id="SSF101576">
    <property type="entry name" value="Supernatant protein factor (SPF), C-terminal domain"/>
    <property type="match status" value="1"/>
</dbReference>
<dbReference type="Pfam" id="PF25883">
    <property type="entry name" value="F28H7_8_C"/>
    <property type="match status" value="1"/>
</dbReference>
<feature type="domain" description="Ctg-1-like C-terminal" evidence="1">
    <location>
        <begin position="8"/>
        <end position="126"/>
    </location>
</feature>
<dbReference type="Proteomes" id="UP001152747">
    <property type="component" value="Unassembled WGS sequence"/>
</dbReference>
<accession>A0A9P1N6D1</accession>